<dbReference type="Pfam" id="PF02388">
    <property type="entry name" value="FemAB"/>
    <property type="match status" value="1"/>
</dbReference>
<evidence type="ECO:0000256" key="4">
    <source>
        <dbReference type="ARBA" id="ARBA00022984"/>
    </source>
</evidence>
<dbReference type="PANTHER" id="PTHR36174">
    <property type="entry name" value="LIPID II:GLYCINE GLYCYLTRANSFERASE"/>
    <property type="match status" value="1"/>
</dbReference>
<dbReference type="GO" id="GO:0009252">
    <property type="term" value="P:peptidoglycan biosynthetic process"/>
    <property type="evidence" value="ECO:0007669"/>
    <property type="project" value="UniProtKB-KW"/>
</dbReference>
<evidence type="ECO:0000256" key="5">
    <source>
        <dbReference type="ARBA" id="ARBA00023315"/>
    </source>
</evidence>
<dbReference type="AlphaFoldDB" id="A0A1F4ZS49"/>
<dbReference type="InterPro" id="IPR016181">
    <property type="entry name" value="Acyl_CoA_acyltransferase"/>
</dbReference>
<evidence type="ECO:0000256" key="3">
    <source>
        <dbReference type="ARBA" id="ARBA00022960"/>
    </source>
</evidence>
<keyword evidence="5" id="KW-0012">Acyltransferase</keyword>
<dbReference type="PANTHER" id="PTHR36174:SF1">
    <property type="entry name" value="LIPID II:GLYCINE GLYCYLTRANSFERASE"/>
    <property type="match status" value="1"/>
</dbReference>
<dbReference type="Gene3D" id="3.40.630.30">
    <property type="match status" value="1"/>
</dbReference>
<evidence type="ECO:0000313" key="7">
    <source>
        <dbReference type="EMBL" id="OGD09222.1"/>
    </source>
</evidence>
<proteinExistence type="inferred from homology"/>
<dbReference type="PROSITE" id="PS51191">
    <property type="entry name" value="FEMABX"/>
    <property type="match status" value="1"/>
</dbReference>
<evidence type="ECO:0000256" key="6">
    <source>
        <dbReference type="ARBA" id="ARBA00023316"/>
    </source>
</evidence>
<organism evidence="7 8">
    <name type="scientific">Candidatus Amesbacteria bacterium RIFOXYB1_FULL_44_23</name>
    <dbReference type="NCBI Taxonomy" id="1797263"/>
    <lineage>
        <taxon>Bacteria</taxon>
        <taxon>Candidatus Amesiibacteriota</taxon>
    </lineage>
</organism>
<comment type="similarity">
    <text evidence="1">Belongs to the FemABX family.</text>
</comment>
<gene>
    <name evidence="7" type="ORF">A2397_02735</name>
</gene>
<dbReference type="InterPro" id="IPR050644">
    <property type="entry name" value="PG_Glycine_Bridge_Synth"/>
</dbReference>
<evidence type="ECO:0000256" key="2">
    <source>
        <dbReference type="ARBA" id="ARBA00022679"/>
    </source>
</evidence>
<keyword evidence="2" id="KW-0808">Transferase</keyword>
<keyword evidence="6" id="KW-0961">Cell wall biogenesis/degradation</keyword>
<dbReference type="EMBL" id="MEXR01000036">
    <property type="protein sequence ID" value="OGD09222.1"/>
    <property type="molecule type" value="Genomic_DNA"/>
</dbReference>
<dbReference type="Proteomes" id="UP000176424">
    <property type="component" value="Unassembled WGS sequence"/>
</dbReference>
<dbReference type="InterPro" id="IPR003447">
    <property type="entry name" value="FEMABX"/>
</dbReference>
<dbReference type="GO" id="GO:0016755">
    <property type="term" value="F:aminoacyltransferase activity"/>
    <property type="evidence" value="ECO:0007669"/>
    <property type="project" value="InterPro"/>
</dbReference>
<keyword evidence="3" id="KW-0133">Cell shape</keyword>
<sequence length="287" mass="34044">MENIKNYQIAEDLRQSSEYSQYIESLGWKSMRIQEGRIGFQIFMRRLGPVGIAKIQRVNLPLPWQKIDTFLKENKIMMCKIEPLDDGSQSLKFCDLLKKLGYKRSTWPLLGTKTLRVNLRPAENEIFNSFKKDCRYILRKCLVNNSRLAKNEFSVFYDIWKKSAKRKHLWIPSKTEYFALVEAYKNKVFCLTVDDQAGALVLIHKKTAFYYYAGATKEGTEANYPYLVVWEAMKEAKKQGCLVWDFEGIYDKRWPNKGWLGFSHFKKSFEGQEWEFLGSFEKWRWSF</sequence>
<evidence type="ECO:0000313" key="8">
    <source>
        <dbReference type="Proteomes" id="UP000176424"/>
    </source>
</evidence>
<dbReference type="GO" id="GO:0071555">
    <property type="term" value="P:cell wall organization"/>
    <property type="evidence" value="ECO:0007669"/>
    <property type="project" value="UniProtKB-KW"/>
</dbReference>
<reference evidence="7 8" key="1">
    <citation type="journal article" date="2016" name="Nat. Commun.">
        <title>Thousands of microbial genomes shed light on interconnected biogeochemical processes in an aquifer system.</title>
        <authorList>
            <person name="Anantharaman K."/>
            <person name="Brown C.T."/>
            <person name="Hug L.A."/>
            <person name="Sharon I."/>
            <person name="Castelle C.J."/>
            <person name="Probst A.J."/>
            <person name="Thomas B.C."/>
            <person name="Singh A."/>
            <person name="Wilkins M.J."/>
            <person name="Karaoz U."/>
            <person name="Brodie E.L."/>
            <person name="Williams K.H."/>
            <person name="Hubbard S.S."/>
            <person name="Banfield J.F."/>
        </authorList>
    </citation>
    <scope>NUCLEOTIDE SEQUENCE [LARGE SCALE GENOMIC DNA]</scope>
</reference>
<dbReference type="SUPFAM" id="SSF55729">
    <property type="entry name" value="Acyl-CoA N-acyltransferases (Nat)"/>
    <property type="match status" value="1"/>
</dbReference>
<dbReference type="GO" id="GO:0008360">
    <property type="term" value="P:regulation of cell shape"/>
    <property type="evidence" value="ECO:0007669"/>
    <property type="project" value="UniProtKB-KW"/>
</dbReference>
<protein>
    <recommendedName>
        <fullName evidence="9">BioF2-like acetyltransferase domain-containing protein</fullName>
    </recommendedName>
</protein>
<comment type="caution">
    <text evidence="7">The sequence shown here is derived from an EMBL/GenBank/DDBJ whole genome shotgun (WGS) entry which is preliminary data.</text>
</comment>
<accession>A0A1F4ZS49</accession>
<dbReference type="STRING" id="1797263.A2397_02735"/>
<name>A0A1F4ZS49_9BACT</name>
<keyword evidence="4" id="KW-0573">Peptidoglycan synthesis</keyword>
<evidence type="ECO:0000256" key="1">
    <source>
        <dbReference type="ARBA" id="ARBA00009943"/>
    </source>
</evidence>
<evidence type="ECO:0008006" key="9">
    <source>
        <dbReference type="Google" id="ProtNLM"/>
    </source>
</evidence>